<evidence type="ECO:0000256" key="5">
    <source>
        <dbReference type="ARBA" id="ARBA00022980"/>
    </source>
</evidence>
<name>A0A6A7G823_9CRUS</name>
<evidence type="ECO:0000256" key="4">
    <source>
        <dbReference type="ARBA" id="ARBA00022490"/>
    </source>
</evidence>
<dbReference type="GO" id="GO:0006412">
    <property type="term" value="P:translation"/>
    <property type="evidence" value="ECO:0007669"/>
    <property type="project" value="InterPro"/>
</dbReference>
<dbReference type="NCBIfam" id="NF003140">
    <property type="entry name" value="PRK04053.1"/>
    <property type="match status" value="1"/>
</dbReference>
<evidence type="ECO:0000313" key="10">
    <source>
        <dbReference type="EMBL" id="LAC26193.1"/>
    </source>
</evidence>
<dbReference type="Gene3D" id="1.10.8.50">
    <property type="match status" value="1"/>
</dbReference>
<dbReference type="Gene3D" id="4.10.910.10">
    <property type="entry name" value="30s ribosomal protein s13, domain 2"/>
    <property type="match status" value="1"/>
</dbReference>
<dbReference type="FunFam" id="1.10.8.50:FF:000002">
    <property type="entry name" value="40S ribosomal protein S18"/>
    <property type="match status" value="1"/>
</dbReference>
<reference evidence="10" key="1">
    <citation type="submission" date="2017-11" db="EMBL/GenBank/DDBJ databases">
        <title>The sensing device of the deep-sea amphipod.</title>
        <authorList>
            <person name="Kobayashi H."/>
            <person name="Nagahama T."/>
            <person name="Arai W."/>
            <person name="Sasagawa Y."/>
            <person name="Umeda M."/>
            <person name="Hayashi T."/>
            <person name="Nikaido I."/>
            <person name="Watanabe H."/>
            <person name="Oguri K."/>
            <person name="Kitazato H."/>
            <person name="Fujioka K."/>
            <person name="Kido Y."/>
            <person name="Takami H."/>
        </authorList>
    </citation>
    <scope>NUCLEOTIDE SEQUENCE</scope>
    <source>
        <tissue evidence="10">Whole body</tissue>
    </source>
</reference>
<comment type="function">
    <text evidence="1">Located at the top of the head of the 40S subunit, it contacts several helices of the 18S rRNA.</text>
</comment>
<accession>A0A6A7G823</accession>
<comment type="subcellular location">
    <subcellularLocation>
        <location evidence="2">Cytoplasm</location>
    </subcellularLocation>
</comment>
<comment type="similarity">
    <text evidence="3 9">Belongs to the universal ribosomal protein uS13 family.</text>
</comment>
<evidence type="ECO:0000256" key="8">
    <source>
        <dbReference type="ARBA" id="ARBA00035468"/>
    </source>
</evidence>
<evidence type="ECO:0000256" key="9">
    <source>
        <dbReference type="RuleBase" id="RU003830"/>
    </source>
</evidence>
<evidence type="ECO:0000256" key="3">
    <source>
        <dbReference type="ARBA" id="ARBA00008080"/>
    </source>
</evidence>
<dbReference type="SUPFAM" id="SSF46946">
    <property type="entry name" value="S13-like H2TH domain"/>
    <property type="match status" value="1"/>
</dbReference>
<dbReference type="InterPro" id="IPR018269">
    <property type="entry name" value="Ribosomal_uS13_CS"/>
</dbReference>
<dbReference type="FunFam" id="4.10.910.10:FF:000002">
    <property type="entry name" value="40S ribosomal protein S18"/>
    <property type="match status" value="1"/>
</dbReference>
<dbReference type="Pfam" id="PF00416">
    <property type="entry name" value="Ribosomal_S13"/>
    <property type="match status" value="1"/>
</dbReference>
<dbReference type="PROSITE" id="PS50159">
    <property type="entry name" value="RIBOSOMAL_S13_2"/>
    <property type="match status" value="1"/>
</dbReference>
<dbReference type="InterPro" id="IPR010979">
    <property type="entry name" value="Ribosomal_uS13-like_H2TH"/>
</dbReference>
<evidence type="ECO:0000256" key="2">
    <source>
        <dbReference type="ARBA" id="ARBA00004496"/>
    </source>
</evidence>
<dbReference type="HAMAP" id="MF_01315">
    <property type="entry name" value="Ribosomal_uS13"/>
    <property type="match status" value="1"/>
</dbReference>
<keyword evidence="4" id="KW-0963">Cytoplasm</keyword>
<dbReference type="PANTHER" id="PTHR10871">
    <property type="entry name" value="30S RIBOSOMAL PROTEIN S13/40S RIBOSOMAL PROTEIN S18"/>
    <property type="match status" value="1"/>
</dbReference>
<dbReference type="AlphaFoldDB" id="A0A6A7G823"/>
<keyword evidence="6 9" id="KW-0687">Ribonucleoprotein</keyword>
<evidence type="ECO:0000256" key="6">
    <source>
        <dbReference type="ARBA" id="ARBA00023274"/>
    </source>
</evidence>
<protein>
    <recommendedName>
        <fullName evidence="7">Small ribosomal subunit protein uS13</fullName>
    </recommendedName>
    <alternativeName>
        <fullName evidence="8">40S ribosomal protein S18</fullName>
    </alternativeName>
</protein>
<dbReference type="PROSITE" id="PS00646">
    <property type="entry name" value="RIBOSOMAL_S13_1"/>
    <property type="match status" value="1"/>
</dbReference>
<dbReference type="GO" id="GO:0005829">
    <property type="term" value="C:cytosol"/>
    <property type="evidence" value="ECO:0007669"/>
    <property type="project" value="TreeGrafter"/>
</dbReference>
<evidence type="ECO:0000256" key="1">
    <source>
        <dbReference type="ARBA" id="ARBA00003684"/>
    </source>
</evidence>
<keyword evidence="5 9" id="KW-0689">Ribosomal protein</keyword>
<dbReference type="PIRSF" id="PIRSF002134">
    <property type="entry name" value="Ribosomal_S13"/>
    <property type="match status" value="1"/>
</dbReference>
<organism evidence="10">
    <name type="scientific">Hirondellea gigas</name>
    <dbReference type="NCBI Taxonomy" id="1518452"/>
    <lineage>
        <taxon>Eukaryota</taxon>
        <taxon>Metazoa</taxon>
        <taxon>Ecdysozoa</taxon>
        <taxon>Arthropoda</taxon>
        <taxon>Crustacea</taxon>
        <taxon>Multicrustacea</taxon>
        <taxon>Malacostraca</taxon>
        <taxon>Eumalacostraca</taxon>
        <taxon>Peracarida</taxon>
        <taxon>Amphipoda</taxon>
        <taxon>Amphilochidea</taxon>
        <taxon>Lysianassida</taxon>
        <taxon>Lysianassidira</taxon>
        <taxon>Lysianassoidea</taxon>
        <taxon>Lysianassidae</taxon>
        <taxon>Hirondellea</taxon>
    </lineage>
</organism>
<evidence type="ECO:0000256" key="7">
    <source>
        <dbReference type="ARBA" id="ARBA00035166"/>
    </source>
</evidence>
<dbReference type="GO" id="GO:0003723">
    <property type="term" value="F:RNA binding"/>
    <property type="evidence" value="ECO:0007669"/>
    <property type="project" value="InterPro"/>
</dbReference>
<sequence>MAMVIEKDEFQHILRILNTNVDGLQKVTYALTKISGVGRRFADIVLKKAEIDRNKRAGELTPAEIETIKTIIQTPQQFNIPEWFLNRNKDMKTGRTLHLVSNQIAQKLREDIERMKKVRLHRGLRHYWGLKVRGQHTKTTGRRGRTVGMQKKK</sequence>
<dbReference type="InterPro" id="IPR001892">
    <property type="entry name" value="Ribosomal_uS13"/>
</dbReference>
<proteinExistence type="evidence at transcript level"/>
<dbReference type="GO" id="GO:0015935">
    <property type="term" value="C:small ribosomal subunit"/>
    <property type="evidence" value="ECO:0007669"/>
    <property type="project" value="TreeGrafter"/>
</dbReference>
<dbReference type="PANTHER" id="PTHR10871:SF3">
    <property type="entry name" value="SMALL RIBOSOMAL SUBUNIT PROTEIN US13"/>
    <property type="match status" value="1"/>
</dbReference>
<dbReference type="InterPro" id="IPR027437">
    <property type="entry name" value="Rbsml_uS13_C"/>
</dbReference>
<dbReference type="GO" id="GO:0003735">
    <property type="term" value="F:structural constituent of ribosome"/>
    <property type="evidence" value="ECO:0007669"/>
    <property type="project" value="InterPro"/>
</dbReference>
<dbReference type="EMBL" id="IACT01007074">
    <property type="protein sequence ID" value="LAC26193.1"/>
    <property type="molecule type" value="mRNA"/>
</dbReference>